<sequence length="168" mass="18345">SELSRRATIDDLRTSIIAQNKINETLCAEQCVGRWIWRSGRVKTNNHVPWNVQVSNSAPNVYLWEKDRGVIGVVQAGLYEITFGFYSQKKPSIQVLVNGEPILSAMNTASYVVHHSSGRLMAVGSHPSGNITGLTMIDFIALPNNANIAITYTGEDGAEGFLGLKKLG</sequence>
<organism evidence="1 2">
    <name type="scientific">Streblomastix strix</name>
    <dbReference type="NCBI Taxonomy" id="222440"/>
    <lineage>
        <taxon>Eukaryota</taxon>
        <taxon>Metamonada</taxon>
        <taxon>Preaxostyla</taxon>
        <taxon>Oxymonadida</taxon>
        <taxon>Streblomastigidae</taxon>
        <taxon>Streblomastix</taxon>
    </lineage>
</organism>
<proteinExistence type="predicted"/>
<dbReference type="PANTHER" id="PTHR40131:SF1">
    <property type="entry name" value="C1Q DOMAIN-CONTAINING PROTEIN"/>
    <property type="match status" value="1"/>
</dbReference>
<evidence type="ECO:0008006" key="3">
    <source>
        <dbReference type="Google" id="ProtNLM"/>
    </source>
</evidence>
<comment type="caution">
    <text evidence="1">The sequence shown here is derived from an EMBL/GenBank/DDBJ whole genome shotgun (WGS) entry which is preliminary data.</text>
</comment>
<reference evidence="1 2" key="1">
    <citation type="submission" date="2019-03" db="EMBL/GenBank/DDBJ databases">
        <title>Single cell metagenomics reveals metabolic interactions within the superorganism composed of flagellate Streblomastix strix and complex community of Bacteroidetes bacteria on its surface.</title>
        <authorList>
            <person name="Treitli S.C."/>
            <person name="Kolisko M."/>
            <person name="Husnik F."/>
            <person name="Keeling P."/>
            <person name="Hampl V."/>
        </authorList>
    </citation>
    <scope>NUCLEOTIDE SEQUENCE [LARGE SCALE GENOMIC DNA]</scope>
    <source>
        <strain evidence="1">ST1C</strain>
    </source>
</reference>
<dbReference type="PANTHER" id="PTHR40131">
    <property type="entry name" value="C1Q DOMAIN-CONTAINING PROTEIN"/>
    <property type="match status" value="1"/>
</dbReference>
<evidence type="ECO:0000313" key="2">
    <source>
        <dbReference type="Proteomes" id="UP000324800"/>
    </source>
</evidence>
<dbReference type="EMBL" id="SNRW01045714">
    <property type="protein sequence ID" value="KAA6319897.1"/>
    <property type="molecule type" value="Genomic_DNA"/>
</dbReference>
<evidence type="ECO:0000313" key="1">
    <source>
        <dbReference type="EMBL" id="KAA6319897.1"/>
    </source>
</evidence>
<name>A0A5J4QDZ3_9EUKA</name>
<dbReference type="OrthoDB" id="65833at2759"/>
<feature type="non-terminal residue" evidence="1">
    <location>
        <position position="1"/>
    </location>
</feature>
<dbReference type="Proteomes" id="UP000324800">
    <property type="component" value="Unassembled WGS sequence"/>
</dbReference>
<protein>
    <recommendedName>
        <fullName evidence="3">C1q domain-containing protein</fullName>
    </recommendedName>
</protein>
<dbReference type="AlphaFoldDB" id="A0A5J4QDZ3"/>
<gene>
    <name evidence="1" type="ORF">EZS28_054760</name>
</gene>
<accession>A0A5J4QDZ3</accession>